<protein>
    <submittedName>
        <fullName evidence="2">Uncharacterized protein</fullName>
    </submittedName>
</protein>
<evidence type="ECO:0000256" key="1">
    <source>
        <dbReference type="SAM" id="SignalP"/>
    </source>
</evidence>
<organism evidence="2 3">
    <name type="scientific">Succinivibrio dextrinosolvens DSM 3072</name>
    <dbReference type="NCBI Taxonomy" id="1123324"/>
    <lineage>
        <taxon>Bacteria</taxon>
        <taxon>Pseudomonadati</taxon>
        <taxon>Pseudomonadota</taxon>
        <taxon>Gammaproteobacteria</taxon>
        <taxon>Aeromonadales</taxon>
        <taxon>Succinivibrionaceae</taxon>
        <taxon>Succinivibrio</taxon>
    </lineage>
</organism>
<evidence type="ECO:0000313" key="3">
    <source>
        <dbReference type="Proteomes" id="UP000242432"/>
    </source>
</evidence>
<name>A0A1T4VBG1_9GAMM</name>
<feature type="chain" id="PRO_5012459363" evidence="1">
    <location>
        <begin position="25"/>
        <end position="99"/>
    </location>
</feature>
<dbReference type="EMBL" id="FUXX01000018">
    <property type="protein sequence ID" value="SKA62276.1"/>
    <property type="molecule type" value="Genomic_DNA"/>
</dbReference>
<evidence type="ECO:0000313" key="2">
    <source>
        <dbReference type="EMBL" id="SKA62276.1"/>
    </source>
</evidence>
<proteinExistence type="predicted"/>
<keyword evidence="3" id="KW-1185">Reference proteome</keyword>
<gene>
    <name evidence="2" type="ORF">SAMN02745213_01227</name>
</gene>
<dbReference type="AlphaFoldDB" id="A0A1T4VBG1"/>
<keyword evidence="1" id="KW-0732">Signal</keyword>
<dbReference type="Proteomes" id="UP000242432">
    <property type="component" value="Unassembled WGS sequence"/>
</dbReference>
<reference evidence="3" key="1">
    <citation type="submission" date="2017-02" db="EMBL/GenBank/DDBJ databases">
        <authorList>
            <person name="Varghese N."/>
            <person name="Submissions S."/>
        </authorList>
    </citation>
    <scope>NUCLEOTIDE SEQUENCE [LARGE SCALE GENOMIC DNA]</scope>
    <source>
        <strain evidence="3">DSM 3072</strain>
    </source>
</reference>
<feature type="signal peptide" evidence="1">
    <location>
        <begin position="1"/>
        <end position="24"/>
    </location>
</feature>
<sequence length="99" mass="10941">MWVIIMKGLVICVAAVIMSGSSYAATLFENSGMSFSSDYHVYTEMNNEKYSETGFAQNQSFLQFDLFGVNSIISNCDSNGNCLVQKSDKSENPEIKSIN</sequence>
<accession>A0A1T4VBG1</accession>